<feature type="compositionally biased region" description="Basic and acidic residues" evidence="2">
    <location>
        <begin position="272"/>
        <end position="294"/>
    </location>
</feature>
<dbReference type="InterPro" id="IPR003738">
    <property type="entry name" value="SRAP"/>
</dbReference>
<evidence type="ECO:0000256" key="2">
    <source>
        <dbReference type="SAM" id="MobiDB-lite"/>
    </source>
</evidence>
<dbReference type="Gene3D" id="1.20.200.10">
    <property type="entry name" value="Fumarase/aspartase (Central domain)"/>
    <property type="match status" value="1"/>
</dbReference>
<sequence length="540" mass="60564">MLEDDDMPVEDAPQDEGDEAPRNSYNFAPSYHGIVYRAETPDSGSGHQLSQKETDAVDAPGSGGTDLGPVKYKLQSMKWGLVPFWSKRKPDYGMMLKTINCRSDSLSTPGGMWATMKARKRCIVIAQGFFEWLKIGPKEKMPYYVKRDDGRLMYFAGLWDCVQYEGSDDKTYTYSIITTDSNKQLNFLHDRMPVVLEPGSDDLRMWLDPCRREWSHELQALLKPFDGKLSVYSVTKDVGKVGNNSPSFIIPLDSKENKSNIANLFANVSKKNAAEHQHSKDEPGLRQLDTRSLAKTESPAAESSKALGDTQSHGTKRKVLAMPSHDGNQLWLWLAEAEHELGIKQVTDEALEQMRANLIMTDEDFEVARVEEARRRHDVMAHVHTFGQVAPAAAGVIHYGATSCFVTDNADLIFIRDGLDLLLPKLAKVIQNLSTFALKYKDLPTLGFTHFQAAQPITVGKRAAQWIQELIMDLEDLEHAREQLRFRGAVGTTGTQASFMEIFDSDGDKIDELNKKLCEKAGFPGIYPVSTQTYTRKVDL</sequence>
<dbReference type="InterPro" id="IPR008948">
    <property type="entry name" value="L-Aspartase-like"/>
</dbReference>
<dbReference type="EMBL" id="JAZAVK010000094">
    <property type="protein sequence ID" value="KAK7423966.1"/>
    <property type="molecule type" value="Genomic_DNA"/>
</dbReference>
<dbReference type="Pfam" id="PF02586">
    <property type="entry name" value="SRAP"/>
    <property type="match status" value="1"/>
</dbReference>
<dbReference type="Proteomes" id="UP001498421">
    <property type="component" value="Unassembled WGS sequence"/>
</dbReference>
<dbReference type="Pfam" id="PF00206">
    <property type="entry name" value="Lyase_1"/>
    <property type="match status" value="1"/>
</dbReference>
<comment type="caution">
    <text evidence="4">The sequence shown here is derived from an EMBL/GenBank/DDBJ whole genome shotgun (WGS) entry which is preliminary data.</text>
</comment>
<protein>
    <recommendedName>
        <fullName evidence="3">Fumarate lyase N-terminal domain-containing protein</fullName>
    </recommendedName>
</protein>
<organism evidence="4 5">
    <name type="scientific">Neonectria magnoliae</name>
    <dbReference type="NCBI Taxonomy" id="2732573"/>
    <lineage>
        <taxon>Eukaryota</taxon>
        <taxon>Fungi</taxon>
        <taxon>Dikarya</taxon>
        <taxon>Ascomycota</taxon>
        <taxon>Pezizomycotina</taxon>
        <taxon>Sordariomycetes</taxon>
        <taxon>Hypocreomycetidae</taxon>
        <taxon>Hypocreales</taxon>
        <taxon>Nectriaceae</taxon>
        <taxon>Neonectria</taxon>
    </lineage>
</organism>
<evidence type="ECO:0000256" key="1">
    <source>
        <dbReference type="ARBA" id="ARBA00023239"/>
    </source>
</evidence>
<dbReference type="InterPro" id="IPR024083">
    <property type="entry name" value="Fumarase/histidase_N"/>
</dbReference>
<dbReference type="Gene3D" id="3.90.1680.10">
    <property type="entry name" value="SOS response associated peptidase-like"/>
    <property type="match status" value="1"/>
</dbReference>
<dbReference type="Gene3D" id="1.10.275.10">
    <property type="entry name" value="Fumarase/aspartase (N-terminal domain)"/>
    <property type="match status" value="1"/>
</dbReference>
<feature type="region of interest" description="Disordered" evidence="2">
    <location>
        <begin position="272"/>
        <end position="318"/>
    </location>
</feature>
<feature type="region of interest" description="Disordered" evidence="2">
    <location>
        <begin position="1"/>
        <end position="64"/>
    </location>
</feature>
<accession>A0ABR1HSH0</accession>
<dbReference type="SUPFAM" id="SSF143081">
    <property type="entry name" value="BB1717-like"/>
    <property type="match status" value="1"/>
</dbReference>
<reference evidence="4 5" key="1">
    <citation type="journal article" date="2025" name="Microbiol. Resour. Announc.">
        <title>Draft genome sequences for Neonectria magnoliae and Neonectria punicea, canker pathogens of Liriodendron tulipifera and Acer saccharum in West Virginia.</title>
        <authorList>
            <person name="Petronek H.M."/>
            <person name="Kasson M.T."/>
            <person name="Metheny A.M."/>
            <person name="Stauder C.M."/>
            <person name="Lovett B."/>
            <person name="Lynch S.C."/>
            <person name="Garnas J.R."/>
            <person name="Kasson L.R."/>
            <person name="Stajich J.E."/>
        </authorList>
    </citation>
    <scope>NUCLEOTIDE SEQUENCE [LARGE SCALE GENOMIC DNA]</scope>
    <source>
        <strain evidence="4 5">NRRL 64651</strain>
    </source>
</reference>
<feature type="compositionally biased region" description="Acidic residues" evidence="2">
    <location>
        <begin position="1"/>
        <end position="18"/>
    </location>
</feature>
<keyword evidence="1" id="KW-0456">Lyase</keyword>
<dbReference type="PANTHER" id="PTHR43172:SF1">
    <property type="entry name" value="ADENYLOSUCCINATE LYASE"/>
    <property type="match status" value="1"/>
</dbReference>
<proteinExistence type="predicted"/>
<name>A0ABR1HSH0_9HYPO</name>
<dbReference type="InterPro" id="IPR036590">
    <property type="entry name" value="SRAP-like"/>
</dbReference>
<dbReference type="SUPFAM" id="SSF48557">
    <property type="entry name" value="L-aspartase-like"/>
    <property type="match status" value="1"/>
</dbReference>
<feature type="domain" description="Fumarate lyase N-terminal" evidence="3">
    <location>
        <begin position="343"/>
        <end position="495"/>
    </location>
</feature>
<keyword evidence="5" id="KW-1185">Reference proteome</keyword>
<dbReference type="PANTHER" id="PTHR43172">
    <property type="entry name" value="ADENYLOSUCCINATE LYASE"/>
    <property type="match status" value="1"/>
</dbReference>
<dbReference type="InterPro" id="IPR022761">
    <property type="entry name" value="Fumarate_lyase_N"/>
</dbReference>
<evidence type="ECO:0000313" key="5">
    <source>
        <dbReference type="Proteomes" id="UP001498421"/>
    </source>
</evidence>
<gene>
    <name evidence="4" type="ORF">QQZ08_008790</name>
</gene>
<evidence type="ECO:0000259" key="3">
    <source>
        <dbReference type="Pfam" id="PF00206"/>
    </source>
</evidence>
<evidence type="ECO:0000313" key="4">
    <source>
        <dbReference type="EMBL" id="KAK7423966.1"/>
    </source>
</evidence>